<organism evidence="10 11">
    <name type="scientific">Blyttiomyces helicus</name>
    <dbReference type="NCBI Taxonomy" id="388810"/>
    <lineage>
        <taxon>Eukaryota</taxon>
        <taxon>Fungi</taxon>
        <taxon>Fungi incertae sedis</taxon>
        <taxon>Chytridiomycota</taxon>
        <taxon>Chytridiomycota incertae sedis</taxon>
        <taxon>Chytridiomycetes</taxon>
        <taxon>Chytridiomycetes incertae sedis</taxon>
        <taxon>Blyttiomyces</taxon>
    </lineage>
</organism>
<keyword evidence="11" id="KW-1185">Reference proteome</keyword>
<dbReference type="PANTHER" id="PTHR22811">
    <property type="entry name" value="TRANSMEMBRANE EMP24 DOMAIN-CONTAINING PROTEIN"/>
    <property type="match status" value="1"/>
</dbReference>
<keyword evidence="6" id="KW-0472">Membrane</keyword>
<dbReference type="OrthoDB" id="3427at2759"/>
<dbReference type="AlphaFoldDB" id="A0A4P9WEU5"/>
<keyword evidence="5" id="KW-1133">Transmembrane helix</keyword>
<evidence type="ECO:0000256" key="7">
    <source>
        <dbReference type="RuleBase" id="RU003827"/>
    </source>
</evidence>
<dbReference type="InterPro" id="IPR009038">
    <property type="entry name" value="GOLD_dom"/>
</dbReference>
<dbReference type="EMBL" id="KZ995314">
    <property type="protein sequence ID" value="RKO90922.1"/>
    <property type="molecule type" value="Genomic_DNA"/>
</dbReference>
<dbReference type="SMART" id="SM01190">
    <property type="entry name" value="EMP24_GP25L"/>
    <property type="match status" value="1"/>
</dbReference>
<feature type="signal peptide" evidence="8">
    <location>
        <begin position="1"/>
        <end position="17"/>
    </location>
</feature>
<evidence type="ECO:0000256" key="8">
    <source>
        <dbReference type="SAM" id="SignalP"/>
    </source>
</evidence>
<dbReference type="GO" id="GO:0016020">
    <property type="term" value="C:membrane"/>
    <property type="evidence" value="ECO:0007669"/>
    <property type="project" value="UniProtKB-SubCell"/>
</dbReference>
<evidence type="ECO:0000259" key="9">
    <source>
        <dbReference type="PROSITE" id="PS50866"/>
    </source>
</evidence>
<evidence type="ECO:0000256" key="1">
    <source>
        <dbReference type="ARBA" id="ARBA00004479"/>
    </source>
</evidence>
<evidence type="ECO:0000256" key="2">
    <source>
        <dbReference type="ARBA" id="ARBA00007104"/>
    </source>
</evidence>
<reference evidence="11" key="1">
    <citation type="journal article" date="2018" name="Nat. Microbiol.">
        <title>Leveraging single-cell genomics to expand the fungal tree of life.</title>
        <authorList>
            <person name="Ahrendt S.R."/>
            <person name="Quandt C.A."/>
            <person name="Ciobanu D."/>
            <person name="Clum A."/>
            <person name="Salamov A."/>
            <person name="Andreopoulos B."/>
            <person name="Cheng J.F."/>
            <person name="Woyke T."/>
            <person name="Pelin A."/>
            <person name="Henrissat B."/>
            <person name="Reynolds N.K."/>
            <person name="Benny G.L."/>
            <person name="Smith M.E."/>
            <person name="James T.Y."/>
            <person name="Grigoriev I.V."/>
        </authorList>
    </citation>
    <scope>NUCLEOTIDE SEQUENCE [LARGE SCALE GENOMIC DNA]</scope>
</reference>
<evidence type="ECO:0000313" key="10">
    <source>
        <dbReference type="EMBL" id="RKO90922.1"/>
    </source>
</evidence>
<accession>A0A4P9WEU5</accession>
<dbReference type="Pfam" id="PF01105">
    <property type="entry name" value="EMP24_GP25L"/>
    <property type="match status" value="1"/>
</dbReference>
<feature type="domain" description="GOLD" evidence="9">
    <location>
        <begin position="27"/>
        <end position="151"/>
    </location>
</feature>
<keyword evidence="3 7" id="KW-0812">Transmembrane</keyword>
<evidence type="ECO:0000256" key="5">
    <source>
        <dbReference type="ARBA" id="ARBA00022989"/>
    </source>
</evidence>
<feature type="chain" id="PRO_5020998946" evidence="8">
    <location>
        <begin position="18"/>
        <end position="196"/>
    </location>
</feature>
<evidence type="ECO:0000256" key="3">
    <source>
        <dbReference type="ARBA" id="ARBA00022692"/>
    </source>
</evidence>
<proteinExistence type="inferred from homology"/>
<comment type="subcellular location">
    <subcellularLocation>
        <location evidence="1 7">Membrane</location>
        <topology evidence="1 7">Single-pass type I membrane protein</topology>
    </subcellularLocation>
</comment>
<evidence type="ECO:0000313" key="11">
    <source>
        <dbReference type="Proteomes" id="UP000269721"/>
    </source>
</evidence>
<sequence length="196" mass="22595">MQLPVLFLACLLSSVNALYFYLEGAEQKCFIEELPRETTVVGSYRSEDWTDAAQAFQENPLVGIQIAVEVLPSRHKIIDQKGSSYGRFTFTTAEAGDHLICLYVWRERGRVREEGEGMPKLHLDLMFGDATHDTAATKKEIIGDLTYRVKEVNNRIRNIRTEQQHQRDREMEFRDTSERTNSHVVNWTIVQFVVLG</sequence>
<dbReference type="Proteomes" id="UP000269721">
    <property type="component" value="Unassembled WGS sequence"/>
</dbReference>
<gene>
    <name evidence="10" type="ORF">BDK51DRAFT_22516</name>
</gene>
<feature type="non-terminal residue" evidence="10">
    <location>
        <position position="196"/>
    </location>
</feature>
<evidence type="ECO:0000256" key="4">
    <source>
        <dbReference type="ARBA" id="ARBA00022729"/>
    </source>
</evidence>
<comment type="similarity">
    <text evidence="2 7">Belongs to the EMP24/GP25L family.</text>
</comment>
<protein>
    <submittedName>
        <fullName evidence="10">Emp24/gp25L/p24 family/GOLD-domain-containing protein</fullName>
    </submittedName>
</protein>
<evidence type="ECO:0000256" key="6">
    <source>
        <dbReference type="ARBA" id="ARBA00023136"/>
    </source>
</evidence>
<dbReference type="PROSITE" id="PS50866">
    <property type="entry name" value="GOLD"/>
    <property type="match status" value="1"/>
</dbReference>
<keyword evidence="4 8" id="KW-0732">Signal</keyword>
<name>A0A4P9WEU5_9FUNG</name>
<dbReference type="InterPro" id="IPR015720">
    <property type="entry name" value="Emp24-like"/>
</dbReference>